<reference evidence="1 2" key="2">
    <citation type="journal article" date="2017" name="Front. Plant Sci.">
        <title>Gene Classification and Mining of Molecular Markers Useful in Red Clover (Trifolium pratense) Breeding.</title>
        <authorList>
            <person name="Istvanek J."/>
            <person name="Dluhosova J."/>
            <person name="Dluhos P."/>
            <person name="Patkova L."/>
            <person name="Nedelnik J."/>
            <person name="Repkova J."/>
        </authorList>
    </citation>
    <scope>NUCLEOTIDE SEQUENCE [LARGE SCALE GENOMIC DNA]</scope>
    <source>
        <strain evidence="2">cv. Tatra</strain>
        <tissue evidence="1">Young leaves</tissue>
    </source>
</reference>
<organism evidence="1 2">
    <name type="scientific">Trifolium pratense</name>
    <name type="common">Red clover</name>
    <dbReference type="NCBI Taxonomy" id="57577"/>
    <lineage>
        <taxon>Eukaryota</taxon>
        <taxon>Viridiplantae</taxon>
        <taxon>Streptophyta</taxon>
        <taxon>Embryophyta</taxon>
        <taxon>Tracheophyta</taxon>
        <taxon>Spermatophyta</taxon>
        <taxon>Magnoliopsida</taxon>
        <taxon>eudicotyledons</taxon>
        <taxon>Gunneridae</taxon>
        <taxon>Pentapetalae</taxon>
        <taxon>rosids</taxon>
        <taxon>fabids</taxon>
        <taxon>Fabales</taxon>
        <taxon>Fabaceae</taxon>
        <taxon>Papilionoideae</taxon>
        <taxon>50 kb inversion clade</taxon>
        <taxon>NPAAA clade</taxon>
        <taxon>Hologalegina</taxon>
        <taxon>IRL clade</taxon>
        <taxon>Trifolieae</taxon>
        <taxon>Trifolium</taxon>
    </lineage>
</organism>
<comment type="caution">
    <text evidence="1">The sequence shown here is derived from an EMBL/GenBank/DDBJ whole genome shotgun (WGS) entry which is preliminary data.</text>
</comment>
<protein>
    <submittedName>
        <fullName evidence="1">Gag-protease polyprotein</fullName>
    </submittedName>
</protein>
<keyword evidence="1" id="KW-0645">Protease</keyword>
<dbReference type="Proteomes" id="UP000236291">
    <property type="component" value="Unassembled WGS sequence"/>
</dbReference>
<dbReference type="EMBL" id="ASHM01116291">
    <property type="protein sequence ID" value="PNX70816.1"/>
    <property type="molecule type" value="Genomic_DNA"/>
</dbReference>
<evidence type="ECO:0000313" key="2">
    <source>
        <dbReference type="Proteomes" id="UP000236291"/>
    </source>
</evidence>
<dbReference type="AlphaFoldDB" id="A0A2K3KX08"/>
<dbReference type="GO" id="GO:0006508">
    <property type="term" value="P:proteolysis"/>
    <property type="evidence" value="ECO:0007669"/>
    <property type="project" value="UniProtKB-KW"/>
</dbReference>
<proteinExistence type="predicted"/>
<keyword evidence="1" id="KW-0378">Hydrolase</keyword>
<dbReference type="GO" id="GO:0008233">
    <property type="term" value="F:peptidase activity"/>
    <property type="evidence" value="ECO:0007669"/>
    <property type="project" value="UniProtKB-KW"/>
</dbReference>
<dbReference type="Pfam" id="PF14223">
    <property type="entry name" value="Retrotran_gag_2"/>
    <property type="match status" value="1"/>
</dbReference>
<dbReference type="PANTHER" id="PTHR35317">
    <property type="entry name" value="OS04G0629600 PROTEIN"/>
    <property type="match status" value="1"/>
</dbReference>
<dbReference type="PANTHER" id="PTHR35317:SF35">
    <property type="entry name" value="DUF4219 DOMAIN-CONTAINING PROTEIN"/>
    <property type="match status" value="1"/>
</dbReference>
<gene>
    <name evidence="1" type="ORF">L195_g057772</name>
</gene>
<name>A0A2K3KX08_TRIPR</name>
<accession>A0A2K3KX08</accession>
<evidence type="ECO:0000313" key="1">
    <source>
        <dbReference type="EMBL" id="PNX70816.1"/>
    </source>
</evidence>
<reference evidence="1 2" key="1">
    <citation type="journal article" date="2014" name="Am. J. Bot.">
        <title>Genome assembly and annotation for red clover (Trifolium pratense; Fabaceae).</title>
        <authorList>
            <person name="Istvanek J."/>
            <person name="Jaros M."/>
            <person name="Krenek A."/>
            <person name="Repkova J."/>
        </authorList>
    </citation>
    <scope>NUCLEOTIDE SEQUENCE [LARGE SCALE GENOMIC DNA]</scope>
    <source>
        <strain evidence="2">cv. Tatra</strain>
        <tissue evidence="1">Young leaves</tissue>
    </source>
</reference>
<sequence>MIAFLKSIDSRTWKAILTGWDHPKIKDANGADTEELKPEETWTTAEDTTALGNSKALNALFNGVDQHMFKLIKKCTEAKKAWNILKTTYEGTAKVKISKLQMLTRKFENLSMKEDESVHDFYMTVMEYANDFDMLGEKLDDEKLVRKILRSLTTDL</sequence>